<evidence type="ECO:0000256" key="3">
    <source>
        <dbReference type="ARBA" id="ARBA00022692"/>
    </source>
</evidence>
<sequence length="854" mass="93789">MSVNNKRKQNSWHVVLADGMQMMRTHMVAVVVVGLIVVVTLGTAIYCAATAHLYPGSLARVSLSRLSRGVPSSMLLSLFTVSHPLRLLIDVPIVAVCLGLAQSRLGVGRTLWIAAISTLGGIACGMGLTAAMYAHSTHWMRIADFGFILGPLIIAAGPIMVVSAFSSLLWRRRIRIIMYAFVATLVLYRGEPSDFSVLAATVIGHVLGYLMCSHNERESIIPGTVFETRRVVAIVSAVMALGPVVSVTSPLSYGPLSTFGLLMSPIRFNYNKLSTCLGADTDLNCFVQFRLQRLALPGGIIVSLLPVIAMLLVSWGLFKGRRIAAILSIIANAATIICAIAYYCIIPLAHAYHGLPGLVMHGAFKSAIASIIIPAVCIAMVVVSWKAFDRKTAQRRIMISMVTIVVSWCVLTLSYILVVLTHAHGFNGVPSFGNVLADVPQRFMPIGFLNGINPDFIPVDTLATVVYEGVGPVFWLITIIMIRWCLLDAGEVDESSRQRASKLVQIDGESMSFMATWQDNHYWFSPSGRSAIAYRVEHGIALSVTGPFGARDEWDEDIKQFVQFCIANSWTPVFYSIHEHQREILVNQGWSSLAVGTEMIVHPRTWQTRGKKWQDVRTAINKAKREGMIDVLTTFDEAPLGIQSQIVEISEQWTEEKALPEMRFTLGGIEELMDNRVRLLYALDAQGVVQAVTSWLPTYRDGVIIGWTLDFMRHRPDSENGVMEFLIARMAERLQEEDAEFMSLSAAPLAGLSVVGSSENQAESDAADSQQTDGTQILAHVLQAVADLIEPAYGFHSLFRFKLKFQPQEEGVYIAYPDAAKLAQIALAVTQSYLPGMKPSDVVAFVKALKPSTH</sequence>
<dbReference type="Pfam" id="PF09924">
    <property type="entry name" value="LPG_synthase_C"/>
    <property type="match status" value="1"/>
</dbReference>
<evidence type="ECO:0000313" key="8">
    <source>
        <dbReference type="EMBL" id="GGI13732.1"/>
    </source>
</evidence>
<dbReference type="AlphaFoldDB" id="A0A8J3EY21"/>
<dbReference type="GO" id="GO:0016755">
    <property type="term" value="F:aminoacyltransferase activity"/>
    <property type="evidence" value="ECO:0007669"/>
    <property type="project" value="TreeGrafter"/>
</dbReference>
<feature type="transmembrane region" description="Helical" evidence="6">
    <location>
        <begin position="74"/>
        <end position="99"/>
    </location>
</feature>
<dbReference type="GO" id="GO:0005886">
    <property type="term" value="C:plasma membrane"/>
    <property type="evidence" value="ECO:0007669"/>
    <property type="project" value="UniProtKB-SubCell"/>
</dbReference>
<feature type="domain" description="Phosphatidylglycerol lysyltransferase C-terminal" evidence="7">
    <location>
        <begin position="508"/>
        <end position="816"/>
    </location>
</feature>
<feature type="transmembrane region" description="Helical" evidence="6">
    <location>
        <begin position="111"/>
        <end position="133"/>
    </location>
</feature>
<feature type="transmembrane region" description="Helical" evidence="6">
    <location>
        <begin position="325"/>
        <end position="352"/>
    </location>
</feature>
<accession>A0A8J3EY21</accession>
<dbReference type="PANTHER" id="PTHR34697">
    <property type="entry name" value="PHOSPHATIDYLGLYCEROL LYSYLTRANSFERASE"/>
    <property type="match status" value="1"/>
</dbReference>
<comment type="caution">
    <text evidence="8">The sequence shown here is derived from an EMBL/GenBank/DDBJ whole genome shotgun (WGS) entry which is preliminary data.</text>
</comment>
<proteinExistence type="predicted"/>
<evidence type="ECO:0000256" key="1">
    <source>
        <dbReference type="ARBA" id="ARBA00004651"/>
    </source>
</evidence>
<dbReference type="Proteomes" id="UP000619536">
    <property type="component" value="Unassembled WGS sequence"/>
</dbReference>
<feature type="transmembrane region" description="Helical" evidence="6">
    <location>
        <begin position="232"/>
        <end position="253"/>
    </location>
</feature>
<evidence type="ECO:0000256" key="4">
    <source>
        <dbReference type="ARBA" id="ARBA00022989"/>
    </source>
</evidence>
<name>A0A8J3EY21_9BIFI</name>
<keyword evidence="9" id="KW-1185">Reference proteome</keyword>
<keyword evidence="4 6" id="KW-1133">Transmembrane helix</keyword>
<feature type="transmembrane region" description="Helical" evidence="6">
    <location>
        <begin position="145"/>
        <end position="166"/>
    </location>
</feature>
<dbReference type="GO" id="GO:0055091">
    <property type="term" value="P:phospholipid homeostasis"/>
    <property type="evidence" value="ECO:0007669"/>
    <property type="project" value="TreeGrafter"/>
</dbReference>
<dbReference type="EMBL" id="BMDH01000001">
    <property type="protein sequence ID" value="GGI13732.1"/>
    <property type="molecule type" value="Genomic_DNA"/>
</dbReference>
<evidence type="ECO:0000256" key="6">
    <source>
        <dbReference type="SAM" id="Phobius"/>
    </source>
</evidence>
<keyword evidence="2" id="KW-1003">Cell membrane</keyword>
<feature type="transmembrane region" description="Helical" evidence="6">
    <location>
        <begin position="28"/>
        <end position="54"/>
    </location>
</feature>
<evidence type="ECO:0000313" key="9">
    <source>
        <dbReference type="Proteomes" id="UP000619536"/>
    </source>
</evidence>
<reference evidence="8" key="1">
    <citation type="journal article" date="2014" name="Int. J. Syst. Evol. Microbiol.">
        <title>Complete genome sequence of Corynebacterium casei LMG S-19264T (=DSM 44701T), isolated from a smear-ripened cheese.</title>
        <authorList>
            <consortium name="US DOE Joint Genome Institute (JGI-PGF)"/>
            <person name="Walter F."/>
            <person name="Albersmeier A."/>
            <person name="Kalinowski J."/>
            <person name="Ruckert C."/>
        </authorList>
    </citation>
    <scope>NUCLEOTIDE SEQUENCE</scope>
    <source>
        <strain evidence="8">CCM 8606</strain>
    </source>
</reference>
<organism evidence="8 9">
    <name type="scientific">Galliscardovia ingluviei</name>
    <dbReference type="NCBI Taxonomy" id="1769422"/>
    <lineage>
        <taxon>Bacteria</taxon>
        <taxon>Bacillati</taxon>
        <taxon>Actinomycetota</taxon>
        <taxon>Actinomycetes</taxon>
        <taxon>Bifidobacteriales</taxon>
        <taxon>Bifidobacteriaceae</taxon>
        <taxon>Galliscardovia</taxon>
    </lineage>
</organism>
<reference evidence="8" key="2">
    <citation type="submission" date="2020-09" db="EMBL/GenBank/DDBJ databases">
        <authorList>
            <person name="Sun Q."/>
            <person name="Sedlacek I."/>
        </authorList>
    </citation>
    <scope>NUCLEOTIDE SEQUENCE</scope>
    <source>
        <strain evidence="8">CCM 8606</strain>
    </source>
</reference>
<evidence type="ECO:0000256" key="5">
    <source>
        <dbReference type="ARBA" id="ARBA00023136"/>
    </source>
</evidence>
<evidence type="ECO:0000259" key="7">
    <source>
        <dbReference type="Pfam" id="PF09924"/>
    </source>
</evidence>
<protein>
    <submittedName>
        <fullName evidence="8">Membrane protein</fullName>
    </submittedName>
</protein>
<comment type="subcellular location">
    <subcellularLocation>
        <location evidence="1">Cell membrane</location>
        <topology evidence="1">Multi-pass membrane protein</topology>
    </subcellularLocation>
</comment>
<dbReference type="PANTHER" id="PTHR34697:SF2">
    <property type="entry name" value="PHOSPHATIDYLGLYCEROL LYSYLTRANSFERASE"/>
    <property type="match status" value="1"/>
</dbReference>
<gene>
    <name evidence="8" type="primary">lysX</name>
    <name evidence="8" type="ORF">GCM10007377_07430</name>
</gene>
<evidence type="ECO:0000256" key="2">
    <source>
        <dbReference type="ARBA" id="ARBA00022475"/>
    </source>
</evidence>
<dbReference type="InterPro" id="IPR051211">
    <property type="entry name" value="PG_lysyltransferase"/>
</dbReference>
<feature type="transmembrane region" description="Helical" evidence="6">
    <location>
        <begin position="397"/>
        <end position="420"/>
    </location>
</feature>
<feature type="transmembrane region" description="Helical" evidence="6">
    <location>
        <begin position="364"/>
        <end position="385"/>
    </location>
</feature>
<keyword evidence="3 6" id="KW-0812">Transmembrane</keyword>
<keyword evidence="5 6" id="KW-0472">Membrane</keyword>
<dbReference type="RefSeq" id="WP_188354861.1">
    <property type="nucleotide sequence ID" value="NZ_BMDH01000001.1"/>
</dbReference>
<feature type="transmembrane region" description="Helical" evidence="6">
    <location>
        <begin position="294"/>
        <end position="318"/>
    </location>
</feature>
<dbReference type="InterPro" id="IPR024320">
    <property type="entry name" value="LPG_synthase_C"/>
</dbReference>